<dbReference type="AlphaFoldDB" id="A0AAD9Y3J4"/>
<evidence type="ECO:0000313" key="2">
    <source>
        <dbReference type="Proteomes" id="UP001281614"/>
    </source>
</evidence>
<name>A0AAD9Y3J4_COLKA</name>
<comment type="caution">
    <text evidence="1">The sequence shown here is derived from an EMBL/GenBank/DDBJ whole genome shotgun (WGS) entry which is preliminary data.</text>
</comment>
<gene>
    <name evidence="1" type="ORF">CKAH01_18975</name>
</gene>
<dbReference type="EMBL" id="VYYT01000465">
    <property type="protein sequence ID" value="KAK2734493.1"/>
    <property type="molecule type" value="Genomic_DNA"/>
</dbReference>
<accession>A0AAD9Y3J4</accession>
<dbReference type="Proteomes" id="UP001281614">
    <property type="component" value="Unassembled WGS sequence"/>
</dbReference>
<proteinExistence type="predicted"/>
<organism evidence="1 2">
    <name type="scientific">Colletotrichum kahawae</name>
    <name type="common">Coffee berry disease fungus</name>
    <dbReference type="NCBI Taxonomy" id="34407"/>
    <lineage>
        <taxon>Eukaryota</taxon>
        <taxon>Fungi</taxon>
        <taxon>Dikarya</taxon>
        <taxon>Ascomycota</taxon>
        <taxon>Pezizomycotina</taxon>
        <taxon>Sordariomycetes</taxon>
        <taxon>Hypocreomycetidae</taxon>
        <taxon>Glomerellales</taxon>
        <taxon>Glomerellaceae</taxon>
        <taxon>Colletotrichum</taxon>
        <taxon>Colletotrichum gloeosporioides species complex</taxon>
    </lineage>
</organism>
<protein>
    <submittedName>
        <fullName evidence="1">Uncharacterized protein</fullName>
    </submittedName>
</protein>
<reference evidence="1" key="1">
    <citation type="submission" date="2023-02" db="EMBL/GenBank/DDBJ databases">
        <title>Colletotrichum kahawae CIFC_Que2 genome sequencing and assembly.</title>
        <authorList>
            <person name="Baroncelli R."/>
        </authorList>
    </citation>
    <scope>NUCLEOTIDE SEQUENCE</scope>
    <source>
        <strain evidence="1">CIFC_Que2</strain>
    </source>
</reference>
<keyword evidence="2" id="KW-1185">Reference proteome</keyword>
<sequence length="36" mass="3734">AVCHGRIVDPAEPDLGNCSGKAGDLGRALARDTRNK</sequence>
<feature type="non-terminal residue" evidence="1">
    <location>
        <position position="1"/>
    </location>
</feature>
<evidence type="ECO:0000313" key="1">
    <source>
        <dbReference type="EMBL" id="KAK2734493.1"/>
    </source>
</evidence>